<dbReference type="SUPFAM" id="SSF53300">
    <property type="entry name" value="vWA-like"/>
    <property type="match status" value="1"/>
</dbReference>
<dbReference type="InterPro" id="IPR036465">
    <property type="entry name" value="vWFA_dom_sf"/>
</dbReference>
<name>A0A644Y683_9ZZZZ</name>
<organism evidence="1">
    <name type="scientific">bioreactor metagenome</name>
    <dbReference type="NCBI Taxonomy" id="1076179"/>
    <lineage>
        <taxon>unclassified sequences</taxon>
        <taxon>metagenomes</taxon>
        <taxon>ecological metagenomes</taxon>
    </lineage>
</organism>
<sequence>MKIQSNEKQRASNIIWSASDDYSIQSEFKIYDENGRADLYWNYVIGTVHKYYDYSKLQKFFSLIKQDSDYDLYVNLTWIGLENCVYEKGKAERPVLESMRKNYAKKVLNNGDKPSDDDVYGIINIAHLKRALGEEPIIKEQYSEILNRLEFDEFMNTDDIINRMNYIINVYFNFNPSNKKQILLKKKFNNNKMIHFGEKSKQLINGVPLFKRINIGSAEYTGNINFDDGEEKRNKFVLHWLMFKEQIDKNEREYIQNYFGTSILPESTTKLLEQNICMENHMNCHLHVTRGEFDNNQEETFQQKITLFQRKKNKEYYNKNIARNNNSISKLTNKIKNTMLINFQSSPNKSKAGKLVSEKLWRNIYLNDSKVFLKNVYDDIGDLSVDIMIDASASQINRQEIIATEGYIIAESITRCNIPVRVYSYCNMRNFAVINLFRDYNEVNKNDNIFNYCSAGFNRDGLAIRTAIHMMKGSTYEKKILIVLSDGKPNDITKISSKSLNLANHEYTDTVGVNDTAMEVRKGKQKGVTILCVFTGKDEDIPAAKKIYGRSMAHIKSPERFADIVGILMQNELKNLN</sequence>
<evidence type="ECO:0000313" key="1">
    <source>
        <dbReference type="EMBL" id="MPM23819.1"/>
    </source>
</evidence>
<dbReference type="Gene3D" id="3.40.50.410">
    <property type="entry name" value="von Willebrand factor, type A domain"/>
    <property type="match status" value="1"/>
</dbReference>
<comment type="caution">
    <text evidence="1">The sequence shown here is derived from an EMBL/GenBank/DDBJ whole genome shotgun (WGS) entry which is preliminary data.</text>
</comment>
<dbReference type="PANTHER" id="PTHR41248">
    <property type="entry name" value="NORD PROTEIN"/>
    <property type="match status" value="1"/>
</dbReference>
<reference evidence="1" key="1">
    <citation type="submission" date="2019-08" db="EMBL/GenBank/DDBJ databases">
        <authorList>
            <person name="Kucharzyk K."/>
            <person name="Murdoch R.W."/>
            <person name="Higgins S."/>
            <person name="Loffler F."/>
        </authorList>
    </citation>
    <scope>NUCLEOTIDE SEQUENCE</scope>
</reference>
<accession>A0A644Y683</accession>
<dbReference type="InterPro" id="IPR051928">
    <property type="entry name" value="NorD/CobT"/>
</dbReference>
<dbReference type="PANTHER" id="PTHR41248:SF1">
    <property type="entry name" value="NORD PROTEIN"/>
    <property type="match status" value="1"/>
</dbReference>
<evidence type="ECO:0008006" key="2">
    <source>
        <dbReference type="Google" id="ProtNLM"/>
    </source>
</evidence>
<dbReference type="AlphaFoldDB" id="A0A644Y683"/>
<protein>
    <recommendedName>
        <fullName evidence="2">VWFA domain-containing protein</fullName>
    </recommendedName>
</protein>
<gene>
    <name evidence="1" type="ORF">SDC9_70293</name>
</gene>
<proteinExistence type="predicted"/>
<dbReference type="EMBL" id="VSSQ01004120">
    <property type="protein sequence ID" value="MPM23819.1"/>
    <property type="molecule type" value="Genomic_DNA"/>
</dbReference>